<comment type="pathway">
    <text evidence="1">Protein modification; protein ubiquitination.</text>
</comment>
<dbReference type="AlphaFoldDB" id="A0A1S3UBM3"/>
<dbReference type="PANTHER" id="PTHR22849:SF20">
    <property type="entry name" value="U-BOX DOMAIN-CONTAINING PROTEIN 27-RELATED"/>
    <property type="match status" value="1"/>
</dbReference>
<keyword evidence="1" id="KW-0808">Transferase</keyword>
<keyword evidence="2" id="KW-1185">Reference proteome</keyword>
<dbReference type="PANTHER" id="PTHR22849">
    <property type="entry name" value="WDSAM1 PROTEIN"/>
    <property type="match status" value="1"/>
</dbReference>
<reference evidence="2" key="1">
    <citation type="journal article" date="2014" name="Nat. Commun.">
        <title>Genome sequence of mungbean and insights into evolution within Vigna species.</title>
        <authorList>
            <person name="Kang Y.J."/>
            <person name="Kim S.K."/>
            <person name="Kim M.Y."/>
            <person name="Lestari P."/>
            <person name="Kim K.H."/>
            <person name="Ha B.K."/>
            <person name="Jun T.H."/>
            <person name="Hwang W.J."/>
            <person name="Lee T."/>
            <person name="Lee J."/>
            <person name="Shim S."/>
            <person name="Yoon M.Y."/>
            <person name="Jang Y.E."/>
            <person name="Han K.S."/>
            <person name="Taeprayoon P."/>
            <person name="Yoon N."/>
            <person name="Somta P."/>
            <person name="Tanya P."/>
            <person name="Kim K.S."/>
            <person name="Gwag J.G."/>
            <person name="Moon J.K."/>
            <person name="Lee Y.H."/>
            <person name="Park B.S."/>
            <person name="Bombarely A."/>
            <person name="Doyle J.J."/>
            <person name="Jackson S.A."/>
            <person name="Schafleitner R."/>
            <person name="Srinives P."/>
            <person name="Varshney R.K."/>
            <person name="Lee S.H."/>
        </authorList>
    </citation>
    <scope>NUCLEOTIDE SEQUENCE [LARGE SCALE GENOMIC DNA]</scope>
    <source>
        <strain evidence="2">cv. VC1973A</strain>
    </source>
</reference>
<evidence type="ECO:0000313" key="2">
    <source>
        <dbReference type="Proteomes" id="UP000087766"/>
    </source>
</evidence>
<dbReference type="InterPro" id="IPR045185">
    <property type="entry name" value="PUB22/23/24-like"/>
</dbReference>
<proteinExistence type="predicted"/>
<dbReference type="Gene3D" id="1.25.10.10">
    <property type="entry name" value="Leucine-rich Repeat Variant"/>
    <property type="match status" value="1"/>
</dbReference>
<organism evidence="2 3">
    <name type="scientific">Vigna radiata var. radiata</name>
    <name type="common">Mung bean</name>
    <name type="synonym">Phaseolus aureus</name>
    <dbReference type="NCBI Taxonomy" id="3916"/>
    <lineage>
        <taxon>Eukaryota</taxon>
        <taxon>Viridiplantae</taxon>
        <taxon>Streptophyta</taxon>
        <taxon>Embryophyta</taxon>
        <taxon>Tracheophyta</taxon>
        <taxon>Spermatophyta</taxon>
        <taxon>Magnoliopsida</taxon>
        <taxon>eudicotyledons</taxon>
        <taxon>Gunneridae</taxon>
        <taxon>Pentapetalae</taxon>
        <taxon>rosids</taxon>
        <taxon>fabids</taxon>
        <taxon>Fabales</taxon>
        <taxon>Fabaceae</taxon>
        <taxon>Papilionoideae</taxon>
        <taxon>50 kb inversion clade</taxon>
        <taxon>NPAAA clade</taxon>
        <taxon>indigoferoid/millettioid clade</taxon>
        <taxon>Phaseoleae</taxon>
        <taxon>Vigna</taxon>
    </lineage>
</organism>
<evidence type="ECO:0000256" key="1">
    <source>
        <dbReference type="RuleBase" id="RU369093"/>
    </source>
</evidence>
<comment type="catalytic activity">
    <reaction evidence="1">
        <text>S-ubiquitinyl-[E2 ubiquitin-conjugating enzyme]-L-cysteine + [acceptor protein]-L-lysine = [E2 ubiquitin-conjugating enzyme]-L-cysteine + N(6)-ubiquitinyl-[acceptor protein]-L-lysine.</text>
        <dbReference type="EC" id="2.3.2.27"/>
    </reaction>
</comment>
<dbReference type="GO" id="GO:0061630">
    <property type="term" value="F:ubiquitin protein ligase activity"/>
    <property type="evidence" value="ECO:0007669"/>
    <property type="project" value="UniProtKB-UniRule"/>
</dbReference>
<keyword evidence="1" id="KW-0833">Ubl conjugation pathway</keyword>
<dbReference type="GO" id="GO:0016567">
    <property type="term" value="P:protein ubiquitination"/>
    <property type="evidence" value="ECO:0007669"/>
    <property type="project" value="UniProtKB-UniRule"/>
</dbReference>
<dbReference type="RefSeq" id="XP_014503427.1">
    <property type="nucleotide sequence ID" value="XM_014647941.1"/>
</dbReference>
<gene>
    <name evidence="3" type="primary">LOC106763783</name>
</gene>
<sequence>MNQRWSSLGKPMNLHRQKSIVPLSHRYRFHIINPHVFLKIEVRDLEILASLQDVVVPNRTLQRLIQIWSDSLHHPLHSTHSPTSTHSQSLPFKDQILLAISDLQTRANNRFDSLAKIARFAQDSKKNRDFLLKTECFVPLLVGFLHNVNGVVEFLEQVVMALDLVIGKMEDCEELKNLILKAQGEAEKQSLDSLLVALRQGNHAAQTDLIENCLLCLVAISFPRRSKMKLVCLGVVKVLSKLLCASNITCMQICSRYNTKMEQSVVVGDGHGNFGGF</sequence>
<dbReference type="KEGG" id="vra:106763783"/>
<accession>A0A1S3UBM3</accession>
<comment type="function">
    <text evidence="1">Functions as an E3 ubiquitin ligase.</text>
</comment>
<dbReference type="InterPro" id="IPR011989">
    <property type="entry name" value="ARM-like"/>
</dbReference>
<protein>
    <recommendedName>
        <fullName evidence="1">U-box domain-containing protein</fullName>
        <ecNumber evidence="1">2.3.2.27</ecNumber>
    </recommendedName>
    <alternativeName>
        <fullName evidence="1">RING-type E3 ubiquitin transferase PUB</fullName>
    </alternativeName>
</protein>
<dbReference type="OrthoDB" id="10064100at2759"/>
<evidence type="ECO:0000313" key="3">
    <source>
        <dbReference type="RefSeq" id="XP_014503427.1"/>
    </source>
</evidence>
<reference evidence="3" key="2">
    <citation type="submission" date="2025-08" db="UniProtKB">
        <authorList>
            <consortium name="RefSeq"/>
        </authorList>
    </citation>
    <scope>IDENTIFICATION</scope>
    <source>
        <tissue evidence="3">Leaf</tissue>
    </source>
</reference>
<dbReference type="Proteomes" id="UP000087766">
    <property type="component" value="Chromosome 6"/>
</dbReference>
<name>A0A1S3UBM3_VIGRR</name>
<dbReference type="GeneID" id="106763783"/>
<dbReference type="EC" id="2.3.2.27" evidence="1"/>